<dbReference type="PANTHER" id="PTHR37816:SF3">
    <property type="entry name" value="MODULATES DNA TOPOLOGY"/>
    <property type="match status" value="1"/>
</dbReference>
<sequence length="182" mass="21416">MNSRELKPFDGYIDSTKIAVIGCCGAGKSTLARRLGKTLSLPVLHLDAYYWQSGWIETPEPQWREIVTDLVEGQAWIMDGNYSSTFDIRFSAVETIIWLDFPRWLCLGQVLKRIWRYRGRTRADMAAGCPERFDWDFLRWVWDFPKRSRPKILEALDRYAEGRQVIVLRHPSDVRRFLSEIQ</sequence>
<keyword evidence="2" id="KW-1185">Reference proteome</keyword>
<dbReference type="AlphaFoldDB" id="A0A2W1JNK2"/>
<dbReference type="PANTHER" id="PTHR37816">
    <property type="entry name" value="YALI0E33011P"/>
    <property type="match status" value="1"/>
</dbReference>
<name>A0A2W1JNK2_9CYAN</name>
<evidence type="ECO:0000313" key="2">
    <source>
        <dbReference type="Proteomes" id="UP000248857"/>
    </source>
</evidence>
<evidence type="ECO:0008006" key="3">
    <source>
        <dbReference type="Google" id="ProtNLM"/>
    </source>
</evidence>
<gene>
    <name evidence="1" type="ORF">C1752_00628</name>
</gene>
<dbReference type="Gene3D" id="3.40.50.300">
    <property type="entry name" value="P-loop containing nucleotide triphosphate hydrolases"/>
    <property type="match status" value="1"/>
</dbReference>
<comment type="caution">
    <text evidence="1">The sequence shown here is derived from an EMBL/GenBank/DDBJ whole genome shotgun (WGS) entry which is preliminary data.</text>
</comment>
<dbReference type="EMBL" id="PQWO01000002">
    <property type="protein sequence ID" value="PZD74806.1"/>
    <property type="molecule type" value="Genomic_DNA"/>
</dbReference>
<evidence type="ECO:0000313" key="1">
    <source>
        <dbReference type="EMBL" id="PZD74806.1"/>
    </source>
</evidence>
<dbReference type="Proteomes" id="UP000248857">
    <property type="component" value="Unassembled WGS sequence"/>
</dbReference>
<accession>A0A2W1JNK2</accession>
<dbReference type="NCBIfam" id="NF005994">
    <property type="entry name" value="PRK08118.1"/>
    <property type="match status" value="1"/>
</dbReference>
<dbReference type="SUPFAM" id="SSF52540">
    <property type="entry name" value="P-loop containing nucleoside triphosphate hydrolases"/>
    <property type="match status" value="1"/>
</dbReference>
<protein>
    <recommendedName>
        <fullName evidence="3">Shikimate kinase</fullName>
    </recommendedName>
</protein>
<dbReference type="InterPro" id="IPR052922">
    <property type="entry name" value="Cytidylate_Kinase-2"/>
</dbReference>
<dbReference type="InterPro" id="IPR027417">
    <property type="entry name" value="P-loop_NTPase"/>
</dbReference>
<reference evidence="1 2" key="1">
    <citation type="journal article" date="2018" name="Sci. Rep.">
        <title>A novel species of the marine cyanobacterium Acaryochloris with a unique pigment content and lifestyle.</title>
        <authorList>
            <person name="Partensky F."/>
            <person name="Six C."/>
            <person name="Ratin M."/>
            <person name="Garczarek L."/>
            <person name="Vaulot D."/>
            <person name="Probert I."/>
            <person name="Calteau A."/>
            <person name="Gourvil P."/>
            <person name="Marie D."/>
            <person name="Grebert T."/>
            <person name="Bouchier C."/>
            <person name="Le Panse S."/>
            <person name="Gachenot M."/>
            <person name="Rodriguez F."/>
            <person name="Garrido J.L."/>
        </authorList>
    </citation>
    <scope>NUCLEOTIDE SEQUENCE [LARGE SCALE GENOMIC DNA]</scope>
    <source>
        <strain evidence="1 2">RCC1774</strain>
    </source>
</reference>
<proteinExistence type="predicted"/>
<organism evidence="1 2">
    <name type="scientific">Acaryochloris thomasi RCC1774</name>
    <dbReference type="NCBI Taxonomy" id="1764569"/>
    <lineage>
        <taxon>Bacteria</taxon>
        <taxon>Bacillati</taxon>
        <taxon>Cyanobacteriota</taxon>
        <taxon>Cyanophyceae</taxon>
        <taxon>Acaryochloridales</taxon>
        <taxon>Acaryochloridaceae</taxon>
        <taxon>Acaryochloris</taxon>
        <taxon>Acaryochloris thomasi</taxon>
    </lineage>
</organism>